<evidence type="ECO:0008006" key="4">
    <source>
        <dbReference type="Google" id="ProtNLM"/>
    </source>
</evidence>
<name>A0A6J4RVX8_9SPHN</name>
<sequence>MGKIATLSMAALLLAVCARTDGGGAPSAAAEPAPAAVPAPPAPVAAPAPQTDTPGAKVAASAPATAVAARDADPALWLIKDGDTKVYLFGTVHLLRPGQTWFDEGVRAAYDRSSEVVLEVVQPEGAAAQATQLRAARAADGKPLRSKLSPATRAKYEAAMKASGLPAEAVAQFDQFDPWFAALTLSLLPVLKAGYNPAAGAETVITAAAKGAGKPVGQLETVEQQLGFFDELDQASQIKYLEATLDSLDETTQQLDQLAEAWAEGDTERLGALMNEALRATPEVAKALLTDRNARWAQWIDDRMDRPGTVFVAVGAGHLAGADSVQAMLAKRKLRAERVRY</sequence>
<dbReference type="AlphaFoldDB" id="A0A6J4RVX8"/>
<feature type="region of interest" description="Disordered" evidence="1">
    <location>
        <begin position="24"/>
        <end position="54"/>
    </location>
</feature>
<dbReference type="PANTHER" id="PTHR40590">
    <property type="entry name" value="CYTOPLASMIC PROTEIN-RELATED"/>
    <property type="match status" value="1"/>
</dbReference>
<evidence type="ECO:0000256" key="1">
    <source>
        <dbReference type="SAM" id="MobiDB-lite"/>
    </source>
</evidence>
<protein>
    <recommendedName>
        <fullName evidence="4">TraB/GumN family protein</fullName>
    </recommendedName>
</protein>
<evidence type="ECO:0000256" key="2">
    <source>
        <dbReference type="SAM" id="SignalP"/>
    </source>
</evidence>
<dbReference type="Pfam" id="PF01963">
    <property type="entry name" value="TraB_PrgY_gumN"/>
    <property type="match status" value="1"/>
</dbReference>
<gene>
    <name evidence="3" type="ORF">AVDCRST_MAG39-21</name>
</gene>
<dbReference type="PANTHER" id="PTHR40590:SF1">
    <property type="entry name" value="CYTOPLASMIC PROTEIN"/>
    <property type="match status" value="1"/>
</dbReference>
<dbReference type="InterPro" id="IPR047111">
    <property type="entry name" value="YbaP-like"/>
</dbReference>
<keyword evidence="2" id="KW-0732">Signal</keyword>
<feature type="compositionally biased region" description="Pro residues" evidence="1">
    <location>
        <begin position="35"/>
        <end position="46"/>
    </location>
</feature>
<proteinExistence type="predicted"/>
<dbReference type="CDD" id="cd14789">
    <property type="entry name" value="Tiki"/>
    <property type="match status" value="1"/>
</dbReference>
<dbReference type="EMBL" id="CADCVW010000001">
    <property type="protein sequence ID" value="CAA9478566.1"/>
    <property type="molecule type" value="Genomic_DNA"/>
</dbReference>
<reference evidence="3" key="1">
    <citation type="submission" date="2020-02" db="EMBL/GenBank/DDBJ databases">
        <authorList>
            <person name="Meier V. D."/>
        </authorList>
    </citation>
    <scope>NUCLEOTIDE SEQUENCE</scope>
    <source>
        <strain evidence="3">AVDCRST_MAG39</strain>
    </source>
</reference>
<organism evidence="3">
    <name type="scientific">uncultured Sphingomonadaceae bacterium</name>
    <dbReference type="NCBI Taxonomy" id="169976"/>
    <lineage>
        <taxon>Bacteria</taxon>
        <taxon>Pseudomonadati</taxon>
        <taxon>Pseudomonadota</taxon>
        <taxon>Alphaproteobacteria</taxon>
        <taxon>Sphingomonadales</taxon>
        <taxon>Sphingomonadaceae</taxon>
        <taxon>environmental samples</taxon>
    </lineage>
</organism>
<dbReference type="InterPro" id="IPR002816">
    <property type="entry name" value="TraB/PrgY/GumN_fam"/>
</dbReference>
<feature type="signal peptide" evidence="2">
    <location>
        <begin position="1"/>
        <end position="20"/>
    </location>
</feature>
<feature type="chain" id="PRO_5026717035" description="TraB/GumN family protein" evidence="2">
    <location>
        <begin position="21"/>
        <end position="341"/>
    </location>
</feature>
<accession>A0A6J4RVX8</accession>
<evidence type="ECO:0000313" key="3">
    <source>
        <dbReference type="EMBL" id="CAA9478566.1"/>
    </source>
</evidence>